<dbReference type="Pfam" id="PF00248">
    <property type="entry name" value="Aldo_ket_red"/>
    <property type="match status" value="1"/>
</dbReference>
<sequence length="318" mass="34752">MSRRRSRSAPDGGISRRRFLGWSAAAGAVAVFGPVRLRAATGPLIRRSIPASAERIPVIGLGTARTFDVDPGDPAAMAPLQGVMSRFFEGGGRLVDSSPMYGHAEAVVGALARQLGIADELFMATKVWTRGRENGIAQMERSGERMGGGRLELVQVHNLVDLRTQLDTLRRWREAGRVRYIGVTHYRSDMHRELAGIVEREPIDFVQFNYNIVQRNAEQRLLPAAADRGVAVLVNEPFERGTLFRRVRGRALPAWAGEVGASSWAQYFLKFIVSHPAVTCAIPATSDPAHAADNVGAAHGALPDTSGRERMVGYFRDL</sequence>
<dbReference type="InterPro" id="IPR053135">
    <property type="entry name" value="AKR2_Oxidoreductase"/>
</dbReference>
<name>A0A5B8RFX1_9ZZZZ</name>
<evidence type="ECO:0000313" key="2">
    <source>
        <dbReference type="EMBL" id="QEA05735.1"/>
    </source>
</evidence>
<dbReference type="PANTHER" id="PTHR43312">
    <property type="entry name" value="D-THREO-ALDOSE 1-DEHYDROGENASE"/>
    <property type="match status" value="1"/>
</dbReference>
<dbReference type="Gene3D" id="3.20.20.100">
    <property type="entry name" value="NADP-dependent oxidoreductase domain"/>
    <property type="match status" value="1"/>
</dbReference>
<dbReference type="InterPro" id="IPR023210">
    <property type="entry name" value="NADP_OxRdtase_dom"/>
</dbReference>
<dbReference type="InterPro" id="IPR019546">
    <property type="entry name" value="TAT_signal_bac_arc"/>
</dbReference>
<evidence type="ECO:0000259" key="1">
    <source>
        <dbReference type="Pfam" id="PF00248"/>
    </source>
</evidence>
<dbReference type="InterPro" id="IPR036812">
    <property type="entry name" value="NAD(P)_OxRdtase_dom_sf"/>
</dbReference>
<dbReference type="EMBL" id="MN079109">
    <property type="protein sequence ID" value="QEA05735.1"/>
    <property type="molecule type" value="Genomic_DNA"/>
</dbReference>
<dbReference type="Pfam" id="PF10518">
    <property type="entry name" value="TAT_signal"/>
    <property type="match status" value="1"/>
</dbReference>
<accession>A0A5B8RFX1</accession>
<dbReference type="CDD" id="cd19095">
    <property type="entry name" value="AKR_PA4992-like"/>
    <property type="match status" value="1"/>
</dbReference>
<organism evidence="2">
    <name type="scientific">uncultured organism</name>
    <dbReference type="NCBI Taxonomy" id="155900"/>
    <lineage>
        <taxon>unclassified sequences</taxon>
        <taxon>environmental samples</taxon>
    </lineage>
</organism>
<reference evidence="2" key="1">
    <citation type="submission" date="2019-06" db="EMBL/GenBank/DDBJ databases">
        <authorList>
            <person name="Murdoch R.W."/>
            <person name="Fathepure B."/>
        </authorList>
    </citation>
    <scope>NUCLEOTIDE SEQUENCE</scope>
</reference>
<dbReference type="PROSITE" id="PS51318">
    <property type="entry name" value="TAT"/>
    <property type="match status" value="1"/>
</dbReference>
<dbReference type="InterPro" id="IPR006311">
    <property type="entry name" value="TAT_signal"/>
</dbReference>
<dbReference type="AlphaFoldDB" id="A0A5B8RFX1"/>
<feature type="domain" description="NADP-dependent oxidoreductase" evidence="1">
    <location>
        <begin position="59"/>
        <end position="304"/>
    </location>
</feature>
<gene>
    <name evidence="2" type="ORF">KBTEX_02059</name>
</gene>
<dbReference type="NCBIfam" id="TIGR01409">
    <property type="entry name" value="TAT_signal_seq"/>
    <property type="match status" value="1"/>
</dbReference>
<dbReference type="SUPFAM" id="SSF51430">
    <property type="entry name" value="NAD(P)-linked oxidoreductase"/>
    <property type="match status" value="1"/>
</dbReference>
<proteinExistence type="predicted"/>
<protein>
    <recommendedName>
        <fullName evidence="1">NADP-dependent oxidoreductase domain-containing protein</fullName>
    </recommendedName>
</protein>
<dbReference type="PANTHER" id="PTHR43312:SF1">
    <property type="entry name" value="NADP-DEPENDENT OXIDOREDUCTASE DOMAIN-CONTAINING PROTEIN"/>
    <property type="match status" value="1"/>
</dbReference>